<dbReference type="InterPro" id="IPR045135">
    <property type="entry name" value="Rpn7_N"/>
</dbReference>
<evidence type="ECO:0000256" key="6">
    <source>
        <dbReference type="ARBA" id="ARBA00022790"/>
    </source>
</evidence>
<keyword evidence="6" id="KW-0736">Signalosome</keyword>
<feature type="compositionally biased region" description="Basic and acidic residues" evidence="9">
    <location>
        <begin position="502"/>
        <end position="512"/>
    </location>
</feature>
<dbReference type="PANTHER" id="PTHR14145">
    <property type="entry name" value="26S PROTESOME SUBUNIT 6"/>
    <property type="match status" value="1"/>
</dbReference>
<evidence type="ECO:0000256" key="9">
    <source>
        <dbReference type="SAM" id="MobiDB-lite"/>
    </source>
</evidence>
<dbReference type="GO" id="GO:0005737">
    <property type="term" value="C:cytoplasm"/>
    <property type="evidence" value="ECO:0007669"/>
    <property type="project" value="UniProtKB-SubCell"/>
</dbReference>
<evidence type="ECO:0000256" key="1">
    <source>
        <dbReference type="ARBA" id="ARBA00004123"/>
    </source>
</evidence>
<dbReference type="SUPFAM" id="SSF46785">
    <property type="entry name" value="Winged helix' DNA-binding domain"/>
    <property type="match status" value="1"/>
</dbReference>
<dbReference type="AlphaFoldDB" id="A0A232M3P2"/>
<comment type="subcellular location">
    <subcellularLocation>
        <location evidence="2">Cytoplasm</location>
    </subcellularLocation>
    <subcellularLocation>
        <location evidence="1">Nucleus</location>
    </subcellularLocation>
</comment>
<keyword evidence="5" id="KW-0963">Cytoplasm</keyword>
<comment type="subunit">
    <text evidence="4">Component of the COP9 signalosome (CSN) complex.</text>
</comment>
<evidence type="ECO:0000259" key="10">
    <source>
        <dbReference type="PROSITE" id="PS50250"/>
    </source>
</evidence>
<proteinExistence type="inferred from homology"/>
<dbReference type="InterPro" id="IPR036390">
    <property type="entry name" value="WH_DNA-bd_sf"/>
</dbReference>
<comment type="similarity">
    <text evidence="3">Belongs to the CSN1 family.</text>
</comment>
<evidence type="ECO:0000256" key="8">
    <source>
        <dbReference type="ARBA" id="ARBA00067814"/>
    </source>
</evidence>
<dbReference type="PANTHER" id="PTHR14145:SF2">
    <property type="entry name" value="COP9 SIGNALOSOME COMPLEX SUBUNIT 1"/>
    <property type="match status" value="1"/>
</dbReference>
<comment type="caution">
    <text evidence="11">The sequence shown here is derived from an EMBL/GenBank/DDBJ whole genome shotgun (WGS) entry which is preliminary data.</text>
</comment>
<dbReference type="InterPro" id="IPR019585">
    <property type="entry name" value="Rpn7/CSN1"/>
</dbReference>
<gene>
    <name evidence="11" type="ORF">Egran_01208</name>
</gene>
<evidence type="ECO:0000256" key="2">
    <source>
        <dbReference type="ARBA" id="ARBA00004496"/>
    </source>
</evidence>
<evidence type="ECO:0000256" key="3">
    <source>
        <dbReference type="ARBA" id="ARBA00008793"/>
    </source>
</evidence>
<dbReference type="Proteomes" id="UP000243515">
    <property type="component" value="Unassembled WGS sequence"/>
</dbReference>
<evidence type="ECO:0000313" key="12">
    <source>
        <dbReference type="Proteomes" id="UP000243515"/>
    </source>
</evidence>
<organism evidence="11 12">
    <name type="scientific">Elaphomyces granulatus</name>
    <dbReference type="NCBI Taxonomy" id="519963"/>
    <lineage>
        <taxon>Eukaryota</taxon>
        <taxon>Fungi</taxon>
        <taxon>Dikarya</taxon>
        <taxon>Ascomycota</taxon>
        <taxon>Pezizomycotina</taxon>
        <taxon>Eurotiomycetes</taxon>
        <taxon>Eurotiomycetidae</taxon>
        <taxon>Eurotiales</taxon>
        <taxon>Elaphomycetaceae</taxon>
        <taxon>Elaphomyces</taxon>
    </lineage>
</organism>
<dbReference type="GO" id="GO:0008180">
    <property type="term" value="C:COP9 signalosome"/>
    <property type="evidence" value="ECO:0007669"/>
    <property type="project" value="UniProtKB-KW"/>
</dbReference>
<evidence type="ECO:0000256" key="5">
    <source>
        <dbReference type="ARBA" id="ARBA00022490"/>
    </source>
</evidence>
<keyword evidence="7" id="KW-0539">Nucleus</keyword>
<dbReference type="PROSITE" id="PS50250">
    <property type="entry name" value="PCI"/>
    <property type="match status" value="1"/>
</dbReference>
<dbReference type="Gene3D" id="1.25.40.570">
    <property type="match status" value="1"/>
</dbReference>
<dbReference type="Pfam" id="PF10602">
    <property type="entry name" value="RPN7"/>
    <property type="match status" value="1"/>
</dbReference>
<evidence type="ECO:0000313" key="11">
    <source>
        <dbReference type="EMBL" id="OXV11031.1"/>
    </source>
</evidence>
<dbReference type="OrthoDB" id="422427at2759"/>
<sequence>MTTMKAATTMNPSLLDKIISESLTGSDEPGGQQHQSQEDQNQLQGLDLGLANAPGVGLNNGFENSNGNGNGFGTSIIKVDDPPKFDLDPYIANYTGRTRFDRLFLIGTCSSYLSIDALKAAVTEAKSGINISRYERAVQALFDIAPSEPDAHLDQEWVERTKRVIKAQTDRLEHELKASKNNLIKESIRMCNEDLGRHYHQMGDVSSASKAFARMRDFCTTPTHIASMLFNIINVAIDRGDWLAVQSNLHRLRNLQSKPEEQAKYQPKMSAAMGLSHMAVESYLDAALSFLAVDPSLGDSFKEALTSNDVAVYGGLCALASMDRNDLQRRVLDNSSFRNFLELEPHIRRAISFFCSSKFRPCLDILEAYRTDYLLDIRLQRHVSTLYARIRTKSIQQYLVPFSRVTLDAMAKVFAPTVVGGTAKHTDFNSSFVQELIRMIEDGTLEARIDLEKGLMISKQTDLRTEVHKTALETVQTYLEEAHLRLLRANVIYAGLEVRAPPGDKRNDERASGKVLPGGGGKAARGASTSLW</sequence>
<evidence type="ECO:0000256" key="4">
    <source>
        <dbReference type="ARBA" id="ARBA00011098"/>
    </source>
</evidence>
<dbReference type="FunFam" id="1.25.40.570:FF:000022">
    <property type="entry name" value="COP9 signalosome complex subunit 1"/>
    <property type="match status" value="1"/>
</dbReference>
<feature type="region of interest" description="Disordered" evidence="9">
    <location>
        <begin position="22"/>
        <end position="41"/>
    </location>
</feature>
<dbReference type="SMART" id="SM00088">
    <property type="entry name" value="PINT"/>
    <property type="match status" value="1"/>
</dbReference>
<evidence type="ECO:0000256" key="7">
    <source>
        <dbReference type="ARBA" id="ARBA00023242"/>
    </source>
</evidence>
<name>A0A232M3P2_9EURO</name>
<dbReference type="EMBL" id="NPHW01002644">
    <property type="protein sequence ID" value="OXV11031.1"/>
    <property type="molecule type" value="Genomic_DNA"/>
</dbReference>
<dbReference type="InterPro" id="IPR000717">
    <property type="entry name" value="PCI_dom"/>
</dbReference>
<dbReference type="Pfam" id="PF01399">
    <property type="entry name" value="PCI"/>
    <property type="match status" value="1"/>
</dbReference>
<feature type="domain" description="PCI" evidence="10">
    <location>
        <begin position="282"/>
        <end position="463"/>
    </location>
</feature>
<reference evidence="11 12" key="1">
    <citation type="journal article" date="2015" name="Environ. Microbiol.">
        <title>Metagenome sequence of Elaphomyces granulatus from sporocarp tissue reveals Ascomycota ectomycorrhizal fingerprints of genome expansion and a Proteobacteria-rich microbiome.</title>
        <authorList>
            <person name="Quandt C.A."/>
            <person name="Kohler A."/>
            <person name="Hesse C.N."/>
            <person name="Sharpton T.J."/>
            <person name="Martin F."/>
            <person name="Spatafora J.W."/>
        </authorList>
    </citation>
    <scope>NUCLEOTIDE SEQUENCE [LARGE SCALE GENOMIC DNA]</scope>
    <source>
        <strain evidence="11 12">OSC145934</strain>
    </source>
</reference>
<feature type="region of interest" description="Disordered" evidence="9">
    <location>
        <begin position="502"/>
        <end position="532"/>
    </location>
</feature>
<accession>A0A232M3P2</accession>
<protein>
    <recommendedName>
        <fullName evidence="8">COP9 signalosome complex subunit 1</fullName>
    </recommendedName>
</protein>
<keyword evidence="12" id="KW-1185">Reference proteome</keyword>